<feature type="compositionally biased region" description="Polar residues" evidence="1">
    <location>
        <begin position="42"/>
        <end position="57"/>
    </location>
</feature>
<feature type="region of interest" description="Disordered" evidence="1">
    <location>
        <begin position="27"/>
        <end position="112"/>
    </location>
</feature>
<proteinExistence type="predicted"/>
<dbReference type="EMBL" id="JBBWWR010000002">
    <property type="protein sequence ID" value="KAK8970355.1"/>
    <property type="molecule type" value="Genomic_DNA"/>
</dbReference>
<feature type="compositionally biased region" description="Basic and acidic residues" evidence="1">
    <location>
        <begin position="68"/>
        <end position="85"/>
    </location>
</feature>
<organism evidence="2 3">
    <name type="scientific">Platanthera guangdongensis</name>
    <dbReference type="NCBI Taxonomy" id="2320717"/>
    <lineage>
        <taxon>Eukaryota</taxon>
        <taxon>Viridiplantae</taxon>
        <taxon>Streptophyta</taxon>
        <taxon>Embryophyta</taxon>
        <taxon>Tracheophyta</taxon>
        <taxon>Spermatophyta</taxon>
        <taxon>Magnoliopsida</taxon>
        <taxon>Liliopsida</taxon>
        <taxon>Asparagales</taxon>
        <taxon>Orchidaceae</taxon>
        <taxon>Orchidoideae</taxon>
        <taxon>Orchideae</taxon>
        <taxon>Orchidinae</taxon>
        <taxon>Platanthera</taxon>
    </lineage>
</organism>
<gene>
    <name evidence="2" type="ORF">KSP40_PGU010941</name>
</gene>
<sequence>MNPIFTQIMCQVRRLVPNVQIFNAKRTESSNTSLKVSEKPSSHPSKANSSLEISSGVENIKKRKKGDFKREDTITDIEFDGKNKSLDSGADVSGNASKVTTKKKKSKSKTELLEKSNSGYMEENISPKAEQKPKSKSSVVGEDGMLMDIDDPTRPFADLIFSQKTVDDSEREEGRVHDARFDGIVIEHRFSLMRSHAVRKIFRSADWTVKTVRA</sequence>
<evidence type="ECO:0000256" key="1">
    <source>
        <dbReference type="SAM" id="MobiDB-lite"/>
    </source>
</evidence>
<evidence type="ECO:0000313" key="2">
    <source>
        <dbReference type="EMBL" id="KAK8970355.1"/>
    </source>
</evidence>
<dbReference type="Proteomes" id="UP001412067">
    <property type="component" value="Unassembled WGS sequence"/>
</dbReference>
<comment type="caution">
    <text evidence="2">The sequence shown here is derived from an EMBL/GenBank/DDBJ whole genome shotgun (WGS) entry which is preliminary data.</text>
</comment>
<accession>A0ABR2N389</accession>
<keyword evidence="3" id="KW-1185">Reference proteome</keyword>
<name>A0ABR2N389_9ASPA</name>
<reference evidence="2 3" key="1">
    <citation type="journal article" date="2022" name="Nat. Plants">
        <title>Genomes of leafy and leafless Platanthera orchids illuminate the evolution of mycoheterotrophy.</title>
        <authorList>
            <person name="Li M.H."/>
            <person name="Liu K.W."/>
            <person name="Li Z."/>
            <person name="Lu H.C."/>
            <person name="Ye Q.L."/>
            <person name="Zhang D."/>
            <person name="Wang J.Y."/>
            <person name="Li Y.F."/>
            <person name="Zhong Z.M."/>
            <person name="Liu X."/>
            <person name="Yu X."/>
            <person name="Liu D.K."/>
            <person name="Tu X.D."/>
            <person name="Liu B."/>
            <person name="Hao Y."/>
            <person name="Liao X.Y."/>
            <person name="Jiang Y.T."/>
            <person name="Sun W.H."/>
            <person name="Chen J."/>
            <person name="Chen Y.Q."/>
            <person name="Ai Y."/>
            <person name="Zhai J.W."/>
            <person name="Wu S.S."/>
            <person name="Zhou Z."/>
            <person name="Hsiao Y.Y."/>
            <person name="Wu W.L."/>
            <person name="Chen Y.Y."/>
            <person name="Lin Y.F."/>
            <person name="Hsu J.L."/>
            <person name="Li C.Y."/>
            <person name="Wang Z.W."/>
            <person name="Zhao X."/>
            <person name="Zhong W.Y."/>
            <person name="Ma X.K."/>
            <person name="Ma L."/>
            <person name="Huang J."/>
            <person name="Chen G.Z."/>
            <person name="Huang M.Z."/>
            <person name="Huang L."/>
            <person name="Peng D.H."/>
            <person name="Luo Y.B."/>
            <person name="Zou S.Q."/>
            <person name="Chen S.P."/>
            <person name="Lan S."/>
            <person name="Tsai W.C."/>
            <person name="Van de Peer Y."/>
            <person name="Liu Z.J."/>
        </authorList>
    </citation>
    <scope>NUCLEOTIDE SEQUENCE [LARGE SCALE GENOMIC DNA]</scope>
    <source>
        <strain evidence="2">Lor288</strain>
    </source>
</reference>
<evidence type="ECO:0000313" key="3">
    <source>
        <dbReference type="Proteomes" id="UP001412067"/>
    </source>
</evidence>
<protein>
    <submittedName>
        <fullName evidence="2">Uncharacterized protein</fullName>
    </submittedName>
</protein>